<keyword evidence="1 2" id="KW-0129">CBS domain</keyword>
<dbReference type="SUPFAM" id="SSF54631">
    <property type="entry name" value="CBS-domain pair"/>
    <property type="match status" value="1"/>
</dbReference>
<evidence type="ECO:0000256" key="1">
    <source>
        <dbReference type="ARBA" id="ARBA00023122"/>
    </source>
</evidence>
<accession>A0A2G9YI77</accession>
<feature type="domain" description="CBS" evidence="3">
    <location>
        <begin position="93"/>
        <end position="151"/>
    </location>
</feature>
<evidence type="ECO:0000313" key="5">
    <source>
        <dbReference type="Proteomes" id="UP000231292"/>
    </source>
</evidence>
<dbReference type="InterPro" id="IPR000644">
    <property type="entry name" value="CBS_dom"/>
</dbReference>
<proteinExistence type="predicted"/>
<feature type="domain" description="CBS" evidence="3">
    <location>
        <begin position="7"/>
        <end position="65"/>
    </location>
</feature>
<organism evidence="4 5">
    <name type="scientific">Candidatus Sherwoodlollariibacterium unditelluris</name>
    <dbReference type="NCBI Taxonomy" id="1974757"/>
    <lineage>
        <taxon>Bacteria</taxon>
        <taxon>Pseudomonadati</taxon>
        <taxon>Candidatus Omnitrophota</taxon>
        <taxon>Candidatus Sherwoodlollariibacterium</taxon>
    </lineage>
</organism>
<dbReference type="Proteomes" id="UP000231292">
    <property type="component" value="Unassembled WGS sequence"/>
</dbReference>
<reference evidence="4 5" key="1">
    <citation type="submission" date="2017-09" db="EMBL/GenBank/DDBJ databases">
        <title>Depth-based differentiation of microbial function through sediment-hosted aquifers and enrichment of novel symbionts in the deep terrestrial subsurface.</title>
        <authorList>
            <person name="Probst A.J."/>
            <person name="Ladd B."/>
            <person name="Jarett J.K."/>
            <person name="Geller-Mcgrath D.E."/>
            <person name="Sieber C.M."/>
            <person name="Emerson J.B."/>
            <person name="Anantharaman K."/>
            <person name="Thomas B.C."/>
            <person name="Malmstrom R."/>
            <person name="Stieglmeier M."/>
            <person name="Klingl A."/>
            <person name="Woyke T."/>
            <person name="Ryan C.M."/>
            <person name="Banfield J.F."/>
        </authorList>
    </citation>
    <scope>NUCLEOTIDE SEQUENCE [LARGE SCALE GENOMIC DNA]</scope>
    <source>
        <strain evidence="4">CG23_combo_of_CG06-09_8_20_14_all_41_10</strain>
    </source>
</reference>
<protein>
    <recommendedName>
        <fullName evidence="3">CBS domain-containing protein</fullName>
    </recommendedName>
</protein>
<comment type="caution">
    <text evidence="4">The sequence shown here is derived from an EMBL/GenBank/DDBJ whole genome shotgun (WGS) entry which is preliminary data.</text>
</comment>
<name>A0A2G9YI77_9BACT</name>
<sequence length="152" mass="17240">MKVRDIMVREVTSINPDDNAQDALMFLFKMRISGLPVIDAAGKLVGMFTEKDILTAVLPSYIEKVGRFVYEEDPKSIKKKFEGLVNLTVSQLMRKDVVTVDENTSLCEAARLILTQKVRRIPVLNKEKRVIGIIAREDIVKAYAREAGWEID</sequence>
<dbReference type="PANTHER" id="PTHR43080">
    <property type="entry name" value="CBS DOMAIN-CONTAINING PROTEIN CBSX3, MITOCHONDRIAL"/>
    <property type="match status" value="1"/>
</dbReference>
<dbReference type="InterPro" id="IPR051257">
    <property type="entry name" value="Diverse_CBS-Domain"/>
</dbReference>
<dbReference type="AlphaFoldDB" id="A0A2G9YI77"/>
<evidence type="ECO:0000259" key="3">
    <source>
        <dbReference type="PROSITE" id="PS51371"/>
    </source>
</evidence>
<dbReference type="Gene3D" id="3.10.580.10">
    <property type="entry name" value="CBS-domain"/>
    <property type="match status" value="1"/>
</dbReference>
<dbReference type="EMBL" id="PCRK01000142">
    <property type="protein sequence ID" value="PIP18940.1"/>
    <property type="molecule type" value="Genomic_DNA"/>
</dbReference>
<dbReference type="InterPro" id="IPR046342">
    <property type="entry name" value="CBS_dom_sf"/>
</dbReference>
<evidence type="ECO:0000313" key="4">
    <source>
        <dbReference type="EMBL" id="PIP18940.1"/>
    </source>
</evidence>
<dbReference type="Pfam" id="PF00571">
    <property type="entry name" value="CBS"/>
    <property type="match status" value="2"/>
</dbReference>
<dbReference type="SMART" id="SM00116">
    <property type="entry name" value="CBS"/>
    <property type="match status" value="2"/>
</dbReference>
<dbReference type="PROSITE" id="PS51371">
    <property type="entry name" value="CBS"/>
    <property type="match status" value="2"/>
</dbReference>
<gene>
    <name evidence="4" type="ORF">COX41_05590</name>
</gene>
<dbReference type="PANTHER" id="PTHR43080:SF26">
    <property type="entry name" value="REGULATORY PROTEIN"/>
    <property type="match status" value="1"/>
</dbReference>
<evidence type="ECO:0000256" key="2">
    <source>
        <dbReference type="PROSITE-ProRule" id="PRU00703"/>
    </source>
</evidence>